<dbReference type="Gene3D" id="1.25.40.10">
    <property type="entry name" value="Tetratricopeptide repeat domain"/>
    <property type="match status" value="1"/>
</dbReference>
<evidence type="ECO:0000313" key="2">
    <source>
        <dbReference type="Proteomes" id="UP001202248"/>
    </source>
</evidence>
<proteinExistence type="predicted"/>
<gene>
    <name evidence="1" type="ORF">MKP09_23750</name>
</gene>
<keyword evidence="2" id="KW-1185">Reference proteome</keyword>
<dbReference type="EMBL" id="JAKWBL010000004">
    <property type="protein sequence ID" value="MCH5600713.1"/>
    <property type="molecule type" value="Genomic_DNA"/>
</dbReference>
<organism evidence="1 2">
    <name type="scientific">Niabella ginsengisoli</name>
    <dbReference type="NCBI Taxonomy" id="522298"/>
    <lineage>
        <taxon>Bacteria</taxon>
        <taxon>Pseudomonadati</taxon>
        <taxon>Bacteroidota</taxon>
        <taxon>Chitinophagia</taxon>
        <taxon>Chitinophagales</taxon>
        <taxon>Chitinophagaceae</taxon>
        <taxon>Niabella</taxon>
    </lineage>
</organism>
<dbReference type="InterPro" id="IPR011990">
    <property type="entry name" value="TPR-like_helical_dom_sf"/>
</dbReference>
<dbReference type="RefSeq" id="WP_240833084.1">
    <property type="nucleotide sequence ID" value="NZ_JAKWBL010000004.1"/>
</dbReference>
<sequence>MQKDSSSVAVINKKISIRYKEKDYKAVIFWGEKLLRDSVQPLSAVGPYIHLAYSYLNTNKIEKSLNLCNWMNENNLSSETITYCQALCYSRQQNYTKSNELLNECIDLNIQKEAQIYFRAKADNYALMKNYTTAVREMDTSYYIFHDPIDLYLAGKVYDDQNNKAKASVYYKKYLSENKKPASPLEVKLENYMKEYLKPR</sequence>
<name>A0ABS9SQN7_9BACT</name>
<comment type="caution">
    <text evidence="1">The sequence shown here is derived from an EMBL/GenBank/DDBJ whole genome shotgun (WGS) entry which is preliminary data.</text>
</comment>
<accession>A0ABS9SQN7</accession>
<dbReference type="Proteomes" id="UP001202248">
    <property type="component" value="Unassembled WGS sequence"/>
</dbReference>
<reference evidence="1 2" key="1">
    <citation type="submission" date="2022-02" db="EMBL/GenBank/DDBJ databases">
        <authorList>
            <person name="Min J."/>
        </authorList>
    </citation>
    <scope>NUCLEOTIDE SEQUENCE [LARGE SCALE GENOMIC DNA]</scope>
    <source>
        <strain evidence="1 2">GR10-1</strain>
    </source>
</reference>
<evidence type="ECO:0000313" key="1">
    <source>
        <dbReference type="EMBL" id="MCH5600713.1"/>
    </source>
</evidence>
<evidence type="ECO:0008006" key="3">
    <source>
        <dbReference type="Google" id="ProtNLM"/>
    </source>
</evidence>
<protein>
    <recommendedName>
        <fullName evidence="3">Tetratricopeptide repeat protein</fullName>
    </recommendedName>
</protein>
<dbReference type="SUPFAM" id="SSF48452">
    <property type="entry name" value="TPR-like"/>
    <property type="match status" value="1"/>
</dbReference>